<keyword evidence="1" id="KW-0496">Mitochondrion</keyword>
<dbReference type="InterPro" id="IPR050365">
    <property type="entry name" value="TIM50"/>
</dbReference>
<dbReference type="SUPFAM" id="SSF56784">
    <property type="entry name" value="HAD-like"/>
    <property type="match status" value="1"/>
</dbReference>
<gene>
    <name evidence="4" type="ORF">QC761_212190</name>
</gene>
<protein>
    <recommendedName>
        <fullName evidence="1">Mitochondrial import inner membrane translocase subunit TIM50</fullName>
    </recommendedName>
</protein>
<dbReference type="RefSeq" id="XP_062735599.1">
    <property type="nucleotide sequence ID" value="XM_062876952.1"/>
</dbReference>
<comment type="similarity">
    <text evidence="1">Belongs to the TIM50 family.</text>
</comment>
<feature type="region of interest" description="Disordered" evidence="2">
    <location>
        <begin position="59"/>
        <end position="290"/>
    </location>
</feature>
<accession>A0ABR0FRP7</accession>
<feature type="compositionally biased region" description="Polar residues" evidence="2">
    <location>
        <begin position="189"/>
        <end position="202"/>
    </location>
</feature>
<feature type="domain" description="FCP1 homology" evidence="3">
    <location>
        <begin position="317"/>
        <end position="482"/>
    </location>
</feature>
<dbReference type="PANTHER" id="PTHR12210">
    <property type="entry name" value="DULLARD PROTEIN PHOSPHATASE"/>
    <property type="match status" value="1"/>
</dbReference>
<evidence type="ECO:0000313" key="4">
    <source>
        <dbReference type="EMBL" id="KAK4646623.1"/>
    </source>
</evidence>
<feature type="compositionally biased region" description="Low complexity" evidence="2">
    <location>
        <begin position="77"/>
        <end position="109"/>
    </location>
</feature>
<dbReference type="GeneID" id="87896434"/>
<feature type="compositionally biased region" description="Basic residues" evidence="2">
    <location>
        <begin position="203"/>
        <end position="214"/>
    </location>
</feature>
<evidence type="ECO:0000313" key="5">
    <source>
        <dbReference type="Proteomes" id="UP001322138"/>
    </source>
</evidence>
<evidence type="ECO:0000259" key="3">
    <source>
        <dbReference type="PROSITE" id="PS50969"/>
    </source>
</evidence>
<organism evidence="4 5">
    <name type="scientific">Podospora bellae-mahoneyi</name>
    <dbReference type="NCBI Taxonomy" id="2093777"/>
    <lineage>
        <taxon>Eukaryota</taxon>
        <taxon>Fungi</taxon>
        <taxon>Dikarya</taxon>
        <taxon>Ascomycota</taxon>
        <taxon>Pezizomycotina</taxon>
        <taxon>Sordariomycetes</taxon>
        <taxon>Sordariomycetidae</taxon>
        <taxon>Sordariales</taxon>
        <taxon>Podosporaceae</taxon>
        <taxon>Podospora</taxon>
    </lineage>
</organism>
<keyword evidence="1" id="KW-0813">Transport</keyword>
<keyword evidence="1" id="KW-0653">Protein transport</keyword>
<evidence type="ECO:0000256" key="2">
    <source>
        <dbReference type="SAM" id="MobiDB-lite"/>
    </source>
</evidence>
<dbReference type="Pfam" id="PF03031">
    <property type="entry name" value="NIF"/>
    <property type="match status" value="1"/>
</dbReference>
<keyword evidence="1" id="KW-0809">Transit peptide</keyword>
<sequence>MIRRQTNPLLANLLDRVSQPQQLFSPIRVFDNSNRLLSLHSSQELRLNSKPYFIGNFHQSRGLSKSARERPDRKSTSQKGSLSGKGESLLSSSPTSQLSTRPLSLLSSQNWYTEPPAPATESNHPTVETSKSGSATMDPNPGYQGFSEGWSNGLNPSAPSFDLNSAEGQAYQQPPAQSDSVPRYRHPNAQPSPDSSPINSQRSHNKKKNKRNRKGQSEGGGTGGEYLIPRQRRKAARGADPNQPPVGGGGGPNQLPNSNLPPKPPPGLSRDMDRAPLPAQSTLPDLLPFAPSAESGGVPVPTEAYLARANIPPAPSPSPHSLLLVIDLNGTLLHRPHSRRSDHYIRRPHAEKFVTYCIDTFSVVIWSSARPENVEKMCRDLLTDDQKQRVLAMWGRDKFGLTAKDYNRKVQVYKRLETVWGDQHINPSGMWHQGNTVLIDDSKEKARSEPHNAVTLPEFTGNKEGRWEGQVLPAVHNYLNELAKTEDVSRLMRVHPFKMPMNREEKPMNGEDEF</sequence>
<name>A0ABR0FRP7_9PEZI</name>
<comment type="subcellular location">
    <subcellularLocation>
        <location evidence="1">Mitochondrion inner membrane</location>
        <topology evidence="1">Single-pass membrane protein</topology>
    </subcellularLocation>
</comment>
<dbReference type="InterPro" id="IPR004274">
    <property type="entry name" value="FCP1_dom"/>
</dbReference>
<keyword evidence="5" id="KW-1185">Reference proteome</keyword>
<keyword evidence="1" id="KW-0811">Translocation</keyword>
<feature type="compositionally biased region" description="Polar residues" evidence="2">
    <location>
        <begin position="120"/>
        <end position="137"/>
    </location>
</feature>
<dbReference type="EMBL" id="JAFFGZ010000004">
    <property type="protein sequence ID" value="KAK4646623.1"/>
    <property type="molecule type" value="Genomic_DNA"/>
</dbReference>
<dbReference type="SMART" id="SM00577">
    <property type="entry name" value="CPDc"/>
    <property type="match status" value="1"/>
</dbReference>
<proteinExistence type="inferred from homology"/>
<comment type="function">
    <text evidence="1">Essential component of the TIM23 complex, a complex that mediates the translocation of transit peptide-containing proteins across the mitochondrial inner membrane.</text>
</comment>
<dbReference type="InterPro" id="IPR023214">
    <property type="entry name" value="HAD_sf"/>
</dbReference>
<dbReference type="Gene3D" id="3.40.50.1000">
    <property type="entry name" value="HAD superfamily/HAD-like"/>
    <property type="match status" value="1"/>
</dbReference>
<reference evidence="4 5" key="1">
    <citation type="journal article" date="2023" name="bioRxiv">
        <title>High-quality genome assemblies of four members of thePodospora anserinaspecies complex.</title>
        <authorList>
            <person name="Ament-Velasquez S.L."/>
            <person name="Vogan A.A."/>
            <person name="Wallerman O."/>
            <person name="Hartmann F."/>
            <person name="Gautier V."/>
            <person name="Silar P."/>
            <person name="Giraud T."/>
            <person name="Johannesson H."/>
        </authorList>
    </citation>
    <scope>NUCLEOTIDE SEQUENCE [LARGE SCALE GENOMIC DNA]</scope>
    <source>
        <strain evidence="4 5">CBS 112042</strain>
    </source>
</reference>
<feature type="compositionally biased region" description="Polar residues" evidence="2">
    <location>
        <begin position="149"/>
        <end position="180"/>
    </location>
</feature>
<dbReference type="Proteomes" id="UP001322138">
    <property type="component" value="Unassembled WGS sequence"/>
</dbReference>
<evidence type="ECO:0000256" key="1">
    <source>
        <dbReference type="RuleBase" id="RU365079"/>
    </source>
</evidence>
<comment type="subunit">
    <text evidence="1">Component of the TIM23 complex.</text>
</comment>
<feature type="compositionally biased region" description="Basic and acidic residues" evidence="2">
    <location>
        <begin position="66"/>
        <end position="75"/>
    </location>
</feature>
<dbReference type="InterPro" id="IPR036412">
    <property type="entry name" value="HAD-like_sf"/>
</dbReference>
<dbReference type="PROSITE" id="PS50969">
    <property type="entry name" value="FCP1"/>
    <property type="match status" value="1"/>
</dbReference>
<comment type="caution">
    <text evidence="4">The sequence shown here is derived from an EMBL/GenBank/DDBJ whole genome shotgun (WGS) entry which is preliminary data.</text>
</comment>